<dbReference type="OrthoDB" id="9806880at2"/>
<dbReference type="PANTHER" id="PTHR23063:SF52">
    <property type="entry name" value="LYSOPHOSPHATIDYLCHOLINE ACYLTRANSFERASE"/>
    <property type="match status" value="1"/>
</dbReference>
<dbReference type="STRING" id="1399147.P618_200569"/>
<keyword evidence="11" id="KW-1185">Reference proteome</keyword>
<evidence type="ECO:0000256" key="5">
    <source>
        <dbReference type="ARBA" id="ARBA00023098"/>
    </source>
</evidence>
<dbReference type="RefSeq" id="WP_021827667.1">
    <property type="nucleotide sequence ID" value="NZ_AWTR02000056.1"/>
</dbReference>
<keyword evidence="6 8" id="KW-0472">Membrane</keyword>
<dbReference type="GO" id="GO:0016746">
    <property type="term" value="F:acyltransferase activity"/>
    <property type="evidence" value="ECO:0007669"/>
    <property type="project" value="UniProtKB-KW"/>
</dbReference>
<name>W6TDT5_HOLOB</name>
<keyword evidence="7 10" id="KW-0012">Acyltransferase</keyword>
<evidence type="ECO:0000256" key="7">
    <source>
        <dbReference type="ARBA" id="ARBA00023315"/>
    </source>
</evidence>
<dbReference type="InterPro" id="IPR002123">
    <property type="entry name" value="Plipid/glycerol_acylTrfase"/>
</dbReference>
<keyword evidence="3 8" id="KW-0812">Transmembrane</keyword>
<keyword evidence="2" id="KW-0808">Transferase</keyword>
<evidence type="ECO:0000313" key="10">
    <source>
        <dbReference type="EMBL" id="ETZ07253.1"/>
    </source>
</evidence>
<keyword evidence="5" id="KW-0443">Lipid metabolism</keyword>
<dbReference type="SUPFAM" id="SSF69593">
    <property type="entry name" value="Glycerol-3-phosphate (1)-acyltransferase"/>
    <property type="match status" value="1"/>
</dbReference>
<dbReference type="SMART" id="SM00563">
    <property type="entry name" value="PlsC"/>
    <property type="match status" value="1"/>
</dbReference>
<dbReference type="PANTHER" id="PTHR23063">
    <property type="entry name" value="PHOSPHOLIPID ACYLTRANSFERASE"/>
    <property type="match status" value="1"/>
</dbReference>
<evidence type="ECO:0000256" key="4">
    <source>
        <dbReference type="ARBA" id="ARBA00022989"/>
    </source>
</evidence>
<gene>
    <name evidence="10" type="ORF">P618_200569</name>
</gene>
<dbReference type="CDD" id="cd07989">
    <property type="entry name" value="LPLAT_AGPAT-like"/>
    <property type="match status" value="1"/>
</dbReference>
<evidence type="ECO:0000256" key="6">
    <source>
        <dbReference type="ARBA" id="ARBA00023136"/>
    </source>
</evidence>
<dbReference type="EMBL" id="AWTR02000056">
    <property type="protein sequence ID" value="ETZ07253.1"/>
    <property type="molecule type" value="Genomic_DNA"/>
</dbReference>
<feature type="transmembrane region" description="Helical" evidence="8">
    <location>
        <begin position="28"/>
        <end position="49"/>
    </location>
</feature>
<comment type="caution">
    <text evidence="10">The sequence shown here is derived from an EMBL/GenBank/DDBJ whole genome shotgun (WGS) entry which is preliminary data.</text>
</comment>
<sequence>MIDEKYPVFRFQKNYFCALFRVTGIGLLLLWACIIVALSFLFPAFSLILRKKLYKGIRRCSGIRKVIVQGTICQENVFAISNHISYLDVMLLGEHASYLFIAKKEVKQWPLIGWIAYKFETIFIQRTLRGIHDGQKHIKYAIQHNKAVLVFAEGTTGNGILTESFYPAFFKLDQTIRIQPISICYTEINGLPVLSWVRRKIGWIGSIALLPHLLECCSWRSLTVVLNFHPPFFSESCRKLSATKCEHTIRFGISEALKIQNIR</sequence>
<protein>
    <submittedName>
        <fullName evidence="10">1-acyl-sn-glycerol-3-phosphate acyltransferase</fullName>
    </submittedName>
</protein>
<evidence type="ECO:0000256" key="8">
    <source>
        <dbReference type="SAM" id="Phobius"/>
    </source>
</evidence>
<comment type="subcellular location">
    <subcellularLocation>
        <location evidence="1">Membrane</location>
    </subcellularLocation>
</comment>
<evidence type="ECO:0000256" key="1">
    <source>
        <dbReference type="ARBA" id="ARBA00004370"/>
    </source>
</evidence>
<dbReference type="GO" id="GO:0006629">
    <property type="term" value="P:lipid metabolic process"/>
    <property type="evidence" value="ECO:0007669"/>
    <property type="project" value="UniProtKB-KW"/>
</dbReference>
<dbReference type="eggNOG" id="COG0204">
    <property type="taxonomic scope" value="Bacteria"/>
</dbReference>
<evidence type="ECO:0000313" key="11">
    <source>
        <dbReference type="Proteomes" id="UP000019112"/>
    </source>
</evidence>
<evidence type="ECO:0000259" key="9">
    <source>
        <dbReference type="SMART" id="SM00563"/>
    </source>
</evidence>
<dbReference type="GO" id="GO:0016020">
    <property type="term" value="C:membrane"/>
    <property type="evidence" value="ECO:0007669"/>
    <property type="project" value="UniProtKB-SubCell"/>
</dbReference>
<dbReference type="Pfam" id="PF01553">
    <property type="entry name" value="Acyltransferase"/>
    <property type="match status" value="1"/>
</dbReference>
<feature type="domain" description="Phospholipid/glycerol acyltransferase" evidence="9">
    <location>
        <begin position="77"/>
        <end position="186"/>
    </location>
</feature>
<reference evidence="10 11" key="1">
    <citation type="journal article" date="2014" name="FEMS Microbiol. Lett.">
        <title>Draft genome sequences of three Holospora species (Holospora obtusa, Holospora undulata, and Holospora elegans), endonuclear symbiotic bacteria of the ciliate Paramecium caudatum.</title>
        <authorList>
            <person name="Dohra H."/>
            <person name="Tanaka K."/>
            <person name="Suzuki T."/>
            <person name="Fujishima M."/>
            <person name="Suzuki H."/>
        </authorList>
    </citation>
    <scope>NUCLEOTIDE SEQUENCE [LARGE SCALE GENOMIC DNA]</scope>
    <source>
        <strain evidence="10 11">F1</strain>
    </source>
</reference>
<dbReference type="AlphaFoldDB" id="W6TDT5"/>
<evidence type="ECO:0000256" key="2">
    <source>
        <dbReference type="ARBA" id="ARBA00022679"/>
    </source>
</evidence>
<organism evidence="10 11">
    <name type="scientific">Holospora obtusa F1</name>
    <dbReference type="NCBI Taxonomy" id="1399147"/>
    <lineage>
        <taxon>Bacteria</taxon>
        <taxon>Pseudomonadati</taxon>
        <taxon>Pseudomonadota</taxon>
        <taxon>Alphaproteobacteria</taxon>
        <taxon>Holosporales</taxon>
        <taxon>Holosporaceae</taxon>
        <taxon>Holospora</taxon>
    </lineage>
</organism>
<dbReference type="Proteomes" id="UP000019112">
    <property type="component" value="Unassembled WGS sequence"/>
</dbReference>
<evidence type="ECO:0000256" key="3">
    <source>
        <dbReference type="ARBA" id="ARBA00022692"/>
    </source>
</evidence>
<keyword evidence="4 8" id="KW-1133">Transmembrane helix</keyword>
<accession>W6TDT5</accession>
<proteinExistence type="predicted"/>